<dbReference type="eggNOG" id="COG0457">
    <property type="taxonomic scope" value="Bacteria"/>
</dbReference>
<dbReference type="PANTHER" id="PTHR44943">
    <property type="entry name" value="CELLULOSE SYNTHASE OPERON PROTEIN C"/>
    <property type="match status" value="1"/>
</dbReference>
<dbReference type="GO" id="GO:0000160">
    <property type="term" value="P:phosphorelay signal transduction system"/>
    <property type="evidence" value="ECO:0007669"/>
    <property type="project" value="InterPro"/>
</dbReference>
<keyword evidence="1" id="KW-0677">Repeat</keyword>
<keyword evidence="8" id="KW-1185">Reference proteome</keyword>
<evidence type="ECO:0000256" key="3">
    <source>
        <dbReference type="PROSITE-ProRule" id="PRU00169"/>
    </source>
</evidence>
<dbReference type="AlphaFoldDB" id="Q21YK0"/>
<dbReference type="SUPFAM" id="SSF48452">
    <property type="entry name" value="TPR-like"/>
    <property type="match status" value="1"/>
</dbReference>
<organism evidence="7 8">
    <name type="scientific">Albidiferax ferrireducens (strain ATCC BAA-621 / DSM 15236 / T118)</name>
    <name type="common">Rhodoferax ferrireducens</name>
    <dbReference type="NCBI Taxonomy" id="338969"/>
    <lineage>
        <taxon>Bacteria</taxon>
        <taxon>Pseudomonadati</taxon>
        <taxon>Pseudomonadota</taxon>
        <taxon>Betaproteobacteria</taxon>
        <taxon>Burkholderiales</taxon>
        <taxon>Comamonadaceae</taxon>
        <taxon>Rhodoferax</taxon>
    </lineage>
</organism>
<dbReference type="SMART" id="SM00028">
    <property type="entry name" value="TPR"/>
    <property type="match status" value="2"/>
</dbReference>
<dbReference type="Pfam" id="PF14559">
    <property type="entry name" value="TPR_19"/>
    <property type="match status" value="1"/>
</dbReference>
<dbReference type="InterPro" id="IPR051685">
    <property type="entry name" value="Ycf3/AcsC/BcsC/TPR_MFPF"/>
</dbReference>
<comment type="caution">
    <text evidence="3">Lacks conserved residue(s) required for the propagation of feature annotation.</text>
</comment>
<dbReference type="Pfam" id="PF00072">
    <property type="entry name" value="Response_reg"/>
    <property type="match status" value="1"/>
</dbReference>
<feature type="repeat" description="TPR" evidence="4">
    <location>
        <begin position="236"/>
        <end position="269"/>
    </location>
</feature>
<dbReference type="Gene3D" id="1.25.40.10">
    <property type="entry name" value="Tetratricopeptide repeat domain"/>
    <property type="match status" value="2"/>
</dbReference>
<evidence type="ECO:0000313" key="8">
    <source>
        <dbReference type="Proteomes" id="UP000008332"/>
    </source>
</evidence>
<dbReference type="PROSITE" id="PS50110">
    <property type="entry name" value="RESPONSE_REGULATORY"/>
    <property type="match status" value="1"/>
</dbReference>
<evidence type="ECO:0000256" key="5">
    <source>
        <dbReference type="SAM" id="MobiDB-lite"/>
    </source>
</evidence>
<proteinExistence type="predicted"/>
<evidence type="ECO:0000256" key="4">
    <source>
        <dbReference type="PROSITE-ProRule" id="PRU00339"/>
    </source>
</evidence>
<evidence type="ECO:0000256" key="1">
    <source>
        <dbReference type="ARBA" id="ARBA00022737"/>
    </source>
</evidence>
<dbReference type="STRING" id="338969.Rfer_1420"/>
<dbReference type="RefSeq" id="WP_011463721.1">
    <property type="nucleotide sequence ID" value="NC_007908.1"/>
</dbReference>
<feature type="compositionally biased region" description="Low complexity" evidence="5">
    <location>
        <begin position="541"/>
        <end position="561"/>
    </location>
</feature>
<dbReference type="PANTHER" id="PTHR44943:SF8">
    <property type="entry name" value="TPR REPEAT-CONTAINING PROTEIN MJ0263"/>
    <property type="match status" value="1"/>
</dbReference>
<dbReference type="InterPro" id="IPR001789">
    <property type="entry name" value="Sig_transdc_resp-reg_receiver"/>
</dbReference>
<dbReference type="SMART" id="SM00448">
    <property type="entry name" value="REC"/>
    <property type="match status" value="1"/>
</dbReference>
<dbReference type="InterPro" id="IPR019734">
    <property type="entry name" value="TPR_rpt"/>
</dbReference>
<dbReference type="OrthoDB" id="7298659at2"/>
<feature type="domain" description="Response regulatory" evidence="6">
    <location>
        <begin position="12"/>
        <end position="132"/>
    </location>
</feature>
<dbReference type="InterPro" id="IPR011006">
    <property type="entry name" value="CheY-like_superfamily"/>
</dbReference>
<gene>
    <name evidence="7" type="ordered locus">Rfer_1420</name>
</gene>
<feature type="region of interest" description="Disordered" evidence="5">
    <location>
        <begin position="522"/>
        <end position="561"/>
    </location>
</feature>
<name>Q21YK0_ALBFT</name>
<reference evidence="8" key="1">
    <citation type="submission" date="2006-02" db="EMBL/GenBank/DDBJ databases">
        <title>Complete sequence of chromosome of Rhodoferax ferrireducens DSM 15236.</title>
        <authorList>
            <person name="Copeland A."/>
            <person name="Lucas S."/>
            <person name="Lapidus A."/>
            <person name="Barry K."/>
            <person name="Detter J.C."/>
            <person name="Glavina del Rio T."/>
            <person name="Hammon N."/>
            <person name="Israni S."/>
            <person name="Pitluck S."/>
            <person name="Brettin T."/>
            <person name="Bruce D."/>
            <person name="Han C."/>
            <person name="Tapia R."/>
            <person name="Gilna P."/>
            <person name="Kiss H."/>
            <person name="Schmutz J."/>
            <person name="Larimer F."/>
            <person name="Land M."/>
            <person name="Kyrpides N."/>
            <person name="Ivanova N."/>
            <person name="Richardson P."/>
        </authorList>
    </citation>
    <scope>NUCLEOTIDE SEQUENCE [LARGE SCALE GENOMIC DNA]</scope>
    <source>
        <strain evidence="8">ATCC BAA-621 / DSM 15236 / T118</strain>
    </source>
</reference>
<evidence type="ECO:0000259" key="6">
    <source>
        <dbReference type="PROSITE" id="PS50110"/>
    </source>
</evidence>
<sequence length="561" mass="61460">MALPEDDLSASQALVIDSNPTSRSILVSQLRDLGLGNIAQCARLADARRQLEYRSFDVVLCEQHFANEASSGQDLLDDLRRNQLLPFSTVFIMVTAEATYAKVAEAAESALDGYLLKPHKAAQLGDRLRQARIRKISLQEIFSAVEAEDFEHAAQLCQQRFETRGLFWLYAARVGAELLLRTGQYAQAQTMYEAVVQAKTLPWAKLGVARSLLDAGQTARAASTLENLISEDPSYSDAYDVLGRAQFELGKFDQALATYKMAANLTPASISRLQNLGMMTYYAGDRQEAEKILDRTARLGLDSKMFDCQTLVLLAFTRLENGDGKGLQRCRDDFARLIEKDPKNERHQRLSGIVEVLSSIQQGQFAQAVDAVRTMALTISSPNFDFEAASNQLALLAQLANKAIQLDEVASFVDTLALRFCTNNTLSELLAGAAAIHPPYAERIRSAHSQILKITEYAVSLSMSGDPQASVKHLLFHGNATLNAKLIETAYLVLHRYVDKIADAPRLSEAVNDLRTRFATQSNRSAFGEQRRQPGGLTLRGGAAPAKAASAVSPGGVKADQ</sequence>
<dbReference type="Proteomes" id="UP000008332">
    <property type="component" value="Chromosome"/>
</dbReference>
<accession>Q21YK0</accession>
<protein>
    <submittedName>
        <fullName evidence="7">Response regulator receiver domain protein</fullName>
    </submittedName>
</protein>
<dbReference type="HOGENOM" id="CLU_035496_1_0_4"/>
<dbReference type="InterPro" id="IPR011990">
    <property type="entry name" value="TPR-like_helical_dom_sf"/>
</dbReference>
<dbReference type="KEGG" id="rfr:Rfer_1420"/>
<dbReference type="Gene3D" id="3.40.50.2300">
    <property type="match status" value="1"/>
</dbReference>
<keyword evidence="2 4" id="KW-0802">TPR repeat</keyword>
<evidence type="ECO:0000256" key="2">
    <source>
        <dbReference type="ARBA" id="ARBA00022803"/>
    </source>
</evidence>
<dbReference type="SUPFAM" id="SSF52172">
    <property type="entry name" value="CheY-like"/>
    <property type="match status" value="1"/>
</dbReference>
<dbReference type="PROSITE" id="PS50005">
    <property type="entry name" value="TPR"/>
    <property type="match status" value="1"/>
</dbReference>
<evidence type="ECO:0000313" key="7">
    <source>
        <dbReference type="EMBL" id="ABD69153.1"/>
    </source>
</evidence>
<dbReference type="EMBL" id="CP000267">
    <property type="protein sequence ID" value="ABD69153.1"/>
    <property type="molecule type" value="Genomic_DNA"/>
</dbReference>